<feature type="transmembrane region" description="Helical" evidence="1">
    <location>
        <begin position="52"/>
        <end position="74"/>
    </location>
</feature>
<dbReference type="AlphaFoldDB" id="A0AAU8DQT2"/>
<sequence>MTRPQKPGPADAPPQRAAVFAHTGPGYYPVLVSVFCCLLLLSNIAATKGISFGFVLSDGGVFLFPLTYVIGDVLSEVYGLRATRRAILIGFAMSLLASLTFYVVSKATPAPGYGSQAAFDAVLGVVPRIVFASVCGYLIGEFLNSYVMVKLKQRGGERKLWLRLVSSTLVGEFFDTLIFCSIAGPAIGIEKFGDLVNYTVLGFALKVGVEIILLPITYRVIAFIKKREPSYQAAIAAQLPAGDLGSRDQGVARDPA</sequence>
<reference evidence="2" key="1">
    <citation type="submission" date="2024-05" db="EMBL/GenBank/DDBJ databases">
        <authorList>
            <person name="Cai S.Y."/>
            <person name="Jin L.M."/>
            <person name="Li H.R."/>
        </authorList>
    </citation>
    <scope>NUCLEOTIDE SEQUENCE</scope>
    <source>
        <strain evidence="2">A5-74</strain>
    </source>
</reference>
<keyword evidence="1" id="KW-1003">Cell membrane</keyword>
<protein>
    <recommendedName>
        <fullName evidence="1">Probable queuosine precursor transporter</fullName>
        <shortName evidence="1">Q precursor transporter</shortName>
    </recommendedName>
</protein>
<dbReference type="GO" id="GO:0005886">
    <property type="term" value="C:plasma membrane"/>
    <property type="evidence" value="ECO:0007669"/>
    <property type="project" value="UniProtKB-SubCell"/>
</dbReference>
<feature type="transmembrane region" description="Helical" evidence="1">
    <location>
        <begin position="26"/>
        <end position="46"/>
    </location>
</feature>
<name>A0AAU8DQT2_9ACTN</name>
<evidence type="ECO:0000256" key="1">
    <source>
        <dbReference type="HAMAP-Rule" id="MF_02088"/>
    </source>
</evidence>
<feature type="transmembrane region" description="Helical" evidence="1">
    <location>
        <begin position="86"/>
        <end position="105"/>
    </location>
</feature>
<proteinExistence type="inferred from homology"/>
<dbReference type="GO" id="GO:0022857">
    <property type="term" value="F:transmembrane transporter activity"/>
    <property type="evidence" value="ECO:0007669"/>
    <property type="project" value="UniProtKB-UniRule"/>
</dbReference>
<dbReference type="PANTHER" id="PTHR34300">
    <property type="entry name" value="QUEUOSINE PRECURSOR TRANSPORTER-RELATED"/>
    <property type="match status" value="1"/>
</dbReference>
<comment type="function">
    <text evidence="1">Involved in the import of queuosine (Q) precursors, required for Q precursor salvage.</text>
</comment>
<dbReference type="EMBL" id="CP159218">
    <property type="protein sequence ID" value="XCG64526.1"/>
    <property type="molecule type" value="Genomic_DNA"/>
</dbReference>
<evidence type="ECO:0000313" key="2">
    <source>
        <dbReference type="EMBL" id="XCG64526.1"/>
    </source>
</evidence>
<organism evidence="2">
    <name type="scientific">Nakamurella sp. A5-74</name>
    <dbReference type="NCBI Taxonomy" id="3158264"/>
    <lineage>
        <taxon>Bacteria</taxon>
        <taxon>Bacillati</taxon>
        <taxon>Actinomycetota</taxon>
        <taxon>Actinomycetes</taxon>
        <taxon>Nakamurellales</taxon>
        <taxon>Nakamurellaceae</taxon>
        <taxon>Nakamurella</taxon>
    </lineage>
</organism>
<dbReference type="HAMAP" id="MF_02088">
    <property type="entry name" value="Q_prec_transport"/>
    <property type="match status" value="1"/>
</dbReference>
<keyword evidence="1" id="KW-0813">Transport</keyword>
<dbReference type="RefSeq" id="WP_353650139.1">
    <property type="nucleotide sequence ID" value="NZ_CP159218.1"/>
</dbReference>
<gene>
    <name evidence="2" type="ORF">ABLG96_04070</name>
</gene>
<feature type="transmembrane region" description="Helical" evidence="1">
    <location>
        <begin position="195"/>
        <end position="218"/>
    </location>
</feature>
<keyword evidence="1" id="KW-0472">Membrane</keyword>
<comment type="similarity">
    <text evidence="1">Belongs to the vitamin uptake transporter (VUT/ECF) (TC 2.A.88) family. Q precursor transporter subfamily.</text>
</comment>
<keyword evidence="1" id="KW-0812">Transmembrane</keyword>
<dbReference type="InterPro" id="IPR003744">
    <property type="entry name" value="YhhQ"/>
</dbReference>
<comment type="subcellular location">
    <subcellularLocation>
        <location evidence="1">Cell membrane</location>
        <topology evidence="1">Multi-pass membrane protein</topology>
    </subcellularLocation>
</comment>
<dbReference type="PANTHER" id="PTHR34300:SF2">
    <property type="entry name" value="QUEUOSINE PRECURSOR TRANSPORTER-RELATED"/>
    <property type="match status" value="1"/>
</dbReference>
<dbReference type="Pfam" id="PF02592">
    <property type="entry name" value="Vut_1"/>
    <property type="match status" value="1"/>
</dbReference>
<feature type="transmembrane region" description="Helical" evidence="1">
    <location>
        <begin position="160"/>
        <end position="189"/>
    </location>
</feature>
<dbReference type="NCBIfam" id="TIGR00697">
    <property type="entry name" value="queuosine precursor transporter"/>
    <property type="match status" value="1"/>
</dbReference>
<accession>A0AAU8DQT2</accession>
<keyword evidence="1" id="KW-1133">Transmembrane helix</keyword>
<feature type="transmembrane region" description="Helical" evidence="1">
    <location>
        <begin position="117"/>
        <end position="139"/>
    </location>
</feature>